<dbReference type="GO" id="GO:0009252">
    <property type="term" value="P:peptidoglycan biosynthetic process"/>
    <property type="evidence" value="ECO:0007669"/>
    <property type="project" value="TreeGrafter"/>
</dbReference>
<dbReference type="Gene3D" id="3.40.50.10610">
    <property type="entry name" value="ABC-type transport auxiliary lipoprotein component"/>
    <property type="match status" value="1"/>
</dbReference>
<evidence type="ECO:0008006" key="3">
    <source>
        <dbReference type="Google" id="ProtNLM"/>
    </source>
</evidence>
<dbReference type="PANTHER" id="PTHR40593">
    <property type="entry name" value="PENICILLIN-BINDING PROTEIN ACTIVATOR LPOB"/>
    <property type="match status" value="1"/>
</dbReference>
<dbReference type="Proteomes" id="UP000247838">
    <property type="component" value="Unassembled WGS sequence"/>
</dbReference>
<comment type="caution">
    <text evidence="1">The sequence shown here is derived from an EMBL/GenBank/DDBJ whole genome shotgun (WGS) entry which is preliminary data.</text>
</comment>
<evidence type="ECO:0000313" key="1">
    <source>
        <dbReference type="EMBL" id="PXY96112.1"/>
    </source>
</evidence>
<dbReference type="PANTHER" id="PTHR40593:SF1">
    <property type="entry name" value="PENICILLIN-BINDING PROTEIN ACTIVATOR LPOB"/>
    <property type="match status" value="1"/>
</dbReference>
<dbReference type="InterPro" id="IPR014094">
    <property type="entry name" value="LpoB"/>
</dbReference>
<gene>
    <name evidence="1" type="ORF">DKK76_04265</name>
</gene>
<dbReference type="PROSITE" id="PS51257">
    <property type="entry name" value="PROKAR_LIPOPROTEIN"/>
    <property type="match status" value="1"/>
</dbReference>
<evidence type="ECO:0000313" key="2">
    <source>
        <dbReference type="Proteomes" id="UP000247838"/>
    </source>
</evidence>
<dbReference type="AlphaFoldDB" id="A0A318MSX8"/>
<name>A0A318MSX8_FRIPE</name>
<reference evidence="1 2" key="1">
    <citation type="submission" date="2018-05" db="EMBL/GenBank/DDBJ databases">
        <title>Reference genomes for bee gut microbiota database.</title>
        <authorList>
            <person name="Ellegaard K.M."/>
        </authorList>
    </citation>
    <scope>NUCLEOTIDE SEQUENCE [LARGE SCALE GENOMIC DNA]</scope>
    <source>
        <strain evidence="1 2">ESL0167</strain>
    </source>
</reference>
<dbReference type="GO" id="GO:0031241">
    <property type="term" value="C:periplasmic side of cell outer membrane"/>
    <property type="evidence" value="ECO:0007669"/>
    <property type="project" value="TreeGrafter"/>
</dbReference>
<accession>A0A318MSX8</accession>
<dbReference type="RefSeq" id="WP_110443283.1">
    <property type="nucleotide sequence ID" value="NZ_QGLM01000007.1"/>
</dbReference>
<dbReference type="EMBL" id="QGLM01000007">
    <property type="protein sequence ID" value="PXY96112.1"/>
    <property type="molecule type" value="Genomic_DNA"/>
</dbReference>
<proteinExistence type="predicted"/>
<dbReference type="Pfam" id="PF13036">
    <property type="entry name" value="LpoB"/>
    <property type="match status" value="1"/>
</dbReference>
<organism evidence="1 2">
    <name type="scientific">Frischella perrara</name>
    <dbReference type="NCBI Taxonomy" id="1267021"/>
    <lineage>
        <taxon>Bacteria</taxon>
        <taxon>Pseudomonadati</taxon>
        <taxon>Pseudomonadota</taxon>
        <taxon>Gammaproteobacteria</taxon>
        <taxon>Orbales</taxon>
        <taxon>Orbaceae</taxon>
        <taxon>Frischella</taxon>
    </lineage>
</organism>
<dbReference type="GO" id="GO:0030234">
    <property type="term" value="F:enzyme regulator activity"/>
    <property type="evidence" value="ECO:0007669"/>
    <property type="project" value="TreeGrafter"/>
</dbReference>
<sequence length="196" mass="22232">MSYFRNALFLMVMLALVSCQHRVVEQPISPVTDYIAQNEELKIVEQPPQLTTTNWQPIIKPLIDKLLKIKDIQDNNLLLISDVKNNSNHYVSTTEVNKLILNLLSEQNIFNIIDKATVNQSKLILGIPYNDASISRNKMIALANDVKANYILFTSINQVPDLQSESADVRLELLSVESGKVIKQFTTEQPEKINQP</sequence>
<protein>
    <recommendedName>
        <fullName evidence="3">Penicillin-binding protein activator LpoB</fullName>
    </recommendedName>
</protein>